<dbReference type="InterPro" id="IPR010144">
    <property type="entry name" value="CRISPR-assoc_prot_Csd1-typ"/>
</dbReference>
<reference evidence="1 2" key="1">
    <citation type="submission" date="2020-08" db="EMBL/GenBank/DDBJ databases">
        <authorList>
            <person name="Ren C."/>
            <person name="Gu Y."/>
            <person name="Xu Y."/>
        </authorList>
    </citation>
    <scope>NUCLEOTIDE SEQUENCE [LARGE SCALE GENOMIC DNA]</scope>
    <source>
        <strain evidence="1 2">LBM18003</strain>
    </source>
</reference>
<dbReference type="EMBL" id="CP060696">
    <property type="protein sequence ID" value="QNO17197.1"/>
    <property type="molecule type" value="Genomic_DNA"/>
</dbReference>
<dbReference type="RefSeq" id="WP_212506266.1">
    <property type="nucleotide sequence ID" value="NZ_CP060696.1"/>
</dbReference>
<keyword evidence="2" id="KW-1185">Reference proteome</keyword>
<evidence type="ECO:0000313" key="2">
    <source>
        <dbReference type="Proteomes" id="UP000516046"/>
    </source>
</evidence>
<dbReference type="Pfam" id="PF09709">
    <property type="entry name" value="Cas_Csd1"/>
    <property type="match status" value="1"/>
</dbReference>
<dbReference type="KEGG" id="caml:H6X83_09565"/>
<dbReference type="AlphaFoldDB" id="A0A7G9WET5"/>
<evidence type="ECO:0000313" key="1">
    <source>
        <dbReference type="EMBL" id="QNO17197.1"/>
    </source>
</evidence>
<proteinExistence type="predicted"/>
<organism evidence="1 2">
    <name type="scientific">Caproicibacterium amylolyticum</name>
    <dbReference type="NCBI Taxonomy" id="2766537"/>
    <lineage>
        <taxon>Bacteria</taxon>
        <taxon>Bacillati</taxon>
        <taxon>Bacillota</taxon>
        <taxon>Clostridia</taxon>
        <taxon>Eubacteriales</taxon>
        <taxon>Oscillospiraceae</taxon>
        <taxon>Caproicibacterium</taxon>
    </lineage>
</organism>
<dbReference type="NCBIfam" id="TIGR01863">
    <property type="entry name" value="cas_Csd1"/>
    <property type="match status" value="1"/>
</dbReference>
<name>A0A7G9WET5_9FIRM</name>
<gene>
    <name evidence="1" type="primary">cas8c</name>
    <name evidence="1" type="ORF">H6X83_09565</name>
</gene>
<dbReference type="CDD" id="cd09757">
    <property type="entry name" value="Cas8c_I-C"/>
    <property type="match status" value="1"/>
</dbReference>
<accession>A0A7G9WET5</accession>
<protein>
    <submittedName>
        <fullName evidence="1">Type I-C CRISPR-associated protein Cas8c/Csd1</fullName>
    </submittedName>
</protein>
<dbReference type="Proteomes" id="UP000516046">
    <property type="component" value="Chromosome"/>
</dbReference>
<sequence>MILQSLVRYYDTLAANGEISPAGWSTAKVSLALRLAPDGTLLGVASLKVTPKNGKKEIPQVLTVPEQVKRAVNISANFLCDNGSYMLAIDDKGKPERTKECFQAAKELHHAVLDGVEGEAAKAVLAFFDTWNIDTAAENEQLADYLDEIKAGGNVIFQMEDGSYAQEDSVIRAAWEKYRTHASPDAVIMRCLVTGEEAPIARLHPSIKGISGAQSSGASLVSYNAAAFESYGHEDGRDKTGQGQNAPVSEAAAFKYGTALNYMIADREHVQRIADTTVLCWAEDAEPVEQDIWMASVYGSNEIDQQTLDGIVKALASGGTTKFRDKEIRYDNPFYVLGLAPNASRLSVRFFLQNEFGKMLENLHKHQERLEIVQPMGEKHALPLWHLLNETANQNSKNKTPPAPMAGAVLTAILMGTDYPASLFEAVMLRIRAEHDINWRKAAILKAYFLKNKGITIPKEVFQVELNKDSSCTPYVLGRLFAVLERVQTTATPGIKATIRDKYFTSASATPAAIFPLLLSLSQHHQRKLTEGSKVYFDKIITELENRIHTTLPTRFSLQEQGAFYLGYYHEKQALYTSKKGDVKTENSTTGEDE</sequence>